<evidence type="ECO:0000256" key="8">
    <source>
        <dbReference type="ARBA" id="ARBA00023128"/>
    </source>
</evidence>
<feature type="domain" description="DNA-directed RNA polymerase N-terminal" evidence="13">
    <location>
        <begin position="361"/>
        <end position="689"/>
    </location>
</feature>
<protein>
    <recommendedName>
        <fullName evidence="11">DNA-directed RNA polymerase</fullName>
        <ecNumber evidence="11">2.7.7.6</ecNumber>
    </recommendedName>
</protein>
<comment type="function">
    <text evidence="1 11">DNA-dependent RNA polymerase catalyzes the transcription of DNA into RNA using the four ribonucleoside triphosphates as substrates.</text>
</comment>
<evidence type="ECO:0000256" key="5">
    <source>
        <dbReference type="ARBA" id="ARBA00022679"/>
    </source>
</evidence>
<dbReference type="FunFam" id="1.10.150.20:FF:000041">
    <property type="entry name" value="DNA-directed RNA polymerase"/>
    <property type="match status" value="1"/>
</dbReference>
<sequence>MLVRAASRKARPSAARSQSSFEQLYLPWLCPAQNPSLPDRRRRWATFDSASQGPAIRRRRNSNDVPHIQPRRSMATVLGSMAMDDIPFENFNVPPHSSPNYVGLRSGSSRADPLYLLNTYEGIETSQQKIRTTGRVGVGGEVSEILSVFYACLQVGKIERAGVILRRMMSKIDADVDEIVMLHNQYLRASVEQILMSPSEPARQSIHKWFELEIRLKGISHDAEMIAYMLKASLQSPDDAQGGNRKRLVRRYMGMVEGEAGLEVLGLSVLTAEEMNQINHICPTYNLADNLELEDTFEADIYEGDSPSQEPPRADNILADVRAVKQKGLGLKALKKSLSLFSNMPGAGLDMSNKTPEEKRQIQAQLEEDAVSSAIERWRDESVALKKMGLDSTLQTKSLGARMWKWQVAFEQYLKDEIAKVDEAELKEMKTMEDTERCLYGPFLRILPPEKIAAVTILTTMSTLGAQGADKGLMLSHSILSIASSVEDESVFEALQQSNKRGVWSKNSPQRLELDNFKKMVRSRGAGSAAKLVENVKISDESTPFVWKQWPMSMKAKVGAFLMHVLIEIAKVPVALEHAETKQIMTQLQPALSHTFKFKMGKKYGVVVANKVLVQSLKREPVHSLLAKHLPMLVEPEPWTLFNKGGFLVHPSKLMRVKLGDKDQRYYAEAAIGHGDLTDLCRGLDVLGKTEWNINQPVFEVMLEAWNSGDAVGNIAPETPKLVLPPEPEATRDPLERRRWIRAVKGVENQRTGLHSVRCFQNFQLEIARALRNESFYFPHNMDFRGRAYPIPPYLNHMGADHCRGLLKFGKGKELGAAGLKWLKIHLANVYGFDKASLTEREEFSNKHKDDIYDAATNPLKGTRWWLKAEDPWQCLAACIELRNALELPDPTKFVSKLPVHQDGTCNGLQHYAALGGDVWGAKQVNLEPGDRPADVYTAVANLVKESIAEDKKNNDPFAIVLEGKITRKTVKQTVMTNVYGVTWVGARDQVKKQLIAAHHNLPNDAEINPLSLASYIAQKIFAALSTMFRGAHDIQYWFGACAGRVSTCLTPEQIDRFEGELPAMALKKGIKAGNRGYNVEEGLQFKSTVIWTTPLHMPVVQPYRTSKSRSIPTTMQTVALQEPHRSHAVSKRKQLQAFPPNFIHSLDATHMLLSAIKCDDLGLTFAAVHDSFWTHAADIGTMNGVLRDAFIKIHSEDVIGRLAAEFKARYKGCVYLTNLDPKSAAAKEIVKWRKQKSMNTKVPQVKRAPRLDELLLERKRLRLLDSSEPSEVEEGKNMVTPGSIFEKFSSEDELSKDEELKDIGLGEIPASELKAAAKTVKAASNDPSDEDIDMANLDLDDGLSDDVDEASSDMDASSGEDADVDEGGEASEETEEAEEAMGSFEKRLTSRESRQQKFPIWLPLTFPKVPKKGEFDVSRLKNSQYFFS</sequence>
<dbReference type="EMBL" id="QGMI01000165">
    <property type="protein sequence ID" value="TVY46194.1"/>
    <property type="molecule type" value="Genomic_DNA"/>
</dbReference>
<dbReference type="GO" id="GO:0006390">
    <property type="term" value="P:mitochondrial transcription"/>
    <property type="evidence" value="ECO:0007669"/>
    <property type="project" value="TreeGrafter"/>
</dbReference>
<comment type="catalytic activity">
    <reaction evidence="10 11">
        <text>RNA(n) + a ribonucleoside 5'-triphosphate = RNA(n+1) + diphosphate</text>
        <dbReference type="Rhea" id="RHEA:21248"/>
        <dbReference type="Rhea" id="RHEA-COMP:14527"/>
        <dbReference type="Rhea" id="RHEA-COMP:17342"/>
        <dbReference type="ChEBI" id="CHEBI:33019"/>
        <dbReference type="ChEBI" id="CHEBI:61557"/>
        <dbReference type="ChEBI" id="CHEBI:140395"/>
        <dbReference type="EC" id="2.7.7.6"/>
    </reaction>
</comment>
<name>A0A8H8S3U2_9HELO</name>
<evidence type="ECO:0000256" key="12">
    <source>
        <dbReference type="SAM" id="MobiDB-lite"/>
    </source>
</evidence>
<dbReference type="GO" id="GO:0034245">
    <property type="term" value="C:mitochondrial DNA-directed RNA polymerase complex"/>
    <property type="evidence" value="ECO:0007669"/>
    <property type="project" value="TreeGrafter"/>
</dbReference>
<keyword evidence="7" id="KW-0809">Transit peptide</keyword>
<keyword evidence="9 11" id="KW-0804">Transcription</keyword>
<dbReference type="SUPFAM" id="SSF56672">
    <property type="entry name" value="DNA/RNA polymerases"/>
    <property type="match status" value="1"/>
</dbReference>
<evidence type="ECO:0000313" key="15">
    <source>
        <dbReference type="Proteomes" id="UP000443090"/>
    </source>
</evidence>
<keyword evidence="6 11" id="KW-0548">Nucleotidyltransferase</keyword>
<dbReference type="EC" id="2.7.7.6" evidence="11"/>
<feature type="region of interest" description="Disordered" evidence="12">
    <location>
        <begin position="1320"/>
        <end position="1395"/>
    </location>
</feature>
<evidence type="ECO:0000256" key="11">
    <source>
        <dbReference type="RuleBase" id="RU003805"/>
    </source>
</evidence>
<feature type="compositionally biased region" description="Basic and acidic residues" evidence="12">
    <location>
        <begin position="1385"/>
        <end position="1395"/>
    </location>
</feature>
<keyword evidence="15" id="KW-1185">Reference proteome</keyword>
<accession>A0A8H8S3U2</accession>
<keyword evidence="5 11" id="KW-0808">Transferase</keyword>
<evidence type="ECO:0000313" key="14">
    <source>
        <dbReference type="EMBL" id="TVY46194.1"/>
    </source>
</evidence>
<keyword evidence="4 11" id="KW-0240">DNA-directed RNA polymerase</keyword>
<dbReference type="OrthoDB" id="276422at2759"/>
<organism evidence="14 15">
    <name type="scientific">Lachnellula occidentalis</name>
    <dbReference type="NCBI Taxonomy" id="215460"/>
    <lineage>
        <taxon>Eukaryota</taxon>
        <taxon>Fungi</taxon>
        <taxon>Dikarya</taxon>
        <taxon>Ascomycota</taxon>
        <taxon>Pezizomycotina</taxon>
        <taxon>Leotiomycetes</taxon>
        <taxon>Helotiales</taxon>
        <taxon>Lachnaceae</taxon>
        <taxon>Lachnellula</taxon>
    </lineage>
</organism>
<evidence type="ECO:0000256" key="10">
    <source>
        <dbReference type="ARBA" id="ARBA00048552"/>
    </source>
</evidence>
<dbReference type="Gene3D" id="1.10.1320.10">
    <property type="entry name" value="DNA-directed RNA polymerase, N-terminal domain"/>
    <property type="match status" value="1"/>
</dbReference>
<evidence type="ECO:0000256" key="3">
    <source>
        <dbReference type="ARBA" id="ARBA00009493"/>
    </source>
</evidence>
<dbReference type="InterPro" id="IPR046950">
    <property type="entry name" value="DNA-dir_Rpol_C_phage-type"/>
</dbReference>
<comment type="subcellular location">
    <subcellularLocation>
        <location evidence="2">Mitochondrion</location>
    </subcellularLocation>
</comment>
<evidence type="ECO:0000256" key="6">
    <source>
        <dbReference type="ARBA" id="ARBA00022695"/>
    </source>
</evidence>
<dbReference type="GO" id="GO:0003899">
    <property type="term" value="F:DNA-directed RNA polymerase activity"/>
    <property type="evidence" value="ECO:0007669"/>
    <property type="project" value="UniProtKB-EC"/>
</dbReference>
<evidence type="ECO:0000256" key="9">
    <source>
        <dbReference type="ARBA" id="ARBA00023163"/>
    </source>
</evidence>
<evidence type="ECO:0000256" key="7">
    <source>
        <dbReference type="ARBA" id="ARBA00022946"/>
    </source>
</evidence>
<dbReference type="InterPro" id="IPR037159">
    <property type="entry name" value="RNA_POL_N_sf"/>
</dbReference>
<dbReference type="Gene3D" id="1.10.150.20">
    <property type="entry name" value="5' to 3' exonuclease, C-terminal subdomain"/>
    <property type="match status" value="1"/>
</dbReference>
<dbReference type="InterPro" id="IPR002092">
    <property type="entry name" value="DNA-dir_Rpol_phage-type"/>
</dbReference>
<feature type="compositionally biased region" description="Acidic residues" evidence="12">
    <location>
        <begin position="1328"/>
        <end position="1380"/>
    </location>
</feature>
<dbReference type="InterPro" id="IPR043502">
    <property type="entry name" value="DNA/RNA_pol_sf"/>
</dbReference>
<evidence type="ECO:0000256" key="4">
    <source>
        <dbReference type="ARBA" id="ARBA00022478"/>
    </source>
</evidence>
<evidence type="ECO:0000256" key="1">
    <source>
        <dbReference type="ARBA" id="ARBA00004026"/>
    </source>
</evidence>
<dbReference type="PROSITE" id="PS00489">
    <property type="entry name" value="RNA_POL_PHAGE_2"/>
    <property type="match status" value="1"/>
</dbReference>
<dbReference type="Gene3D" id="1.10.287.280">
    <property type="match status" value="1"/>
</dbReference>
<dbReference type="Pfam" id="PF00940">
    <property type="entry name" value="RNA_pol"/>
    <property type="match status" value="1"/>
</dbReference>
<reference evidence="14 15" key="1">
    <citation type="submission" date="2018-05" db="EMBL/GenBank/DDBJ databases">
        <title>Genome sequencing and assembly of the regulated plant pathogen Lachnellula willkommii and related sister species for the development of diagnostic species identification markers.</title>
        <authorList>
            <person name="Giroux E."/>
            <person name="Bilodeau G."/>
        </authorList>
    </citation>
    <scope>NUCLEOTIDE SEQUENCE [LARGE SCALE GENOMIC DNA]</scope>
    <source>
        <strain evidence="14 15">CBS 160.35</strain>
    </source>
</reference>
<comment type="similarity">
    <text evidence="3 11">Belongs to the phage and mitochondrial RNA polymerase family.</text>
</comment>
<keyword evidence="8" id="KW-0496">Mitochondrion</keyword>
<dbReference type="FunFam" id="1.10.287.280:FF:000001">
    <property type="entry name" value="DNA-directed RNA polymerase"/>
    <property type="match status" value="1"/>
</dbReference>
<evidence type="ECO:0000259" key="13">
    <source>
        <dbReference type="SMART" id="SM01311"/>
    </source>
</evidence>
<dbReference type="SMART" id="SM01311">
    <property type="entry name" value="RPOL_N"/>
    <property type="match status" value="1"/>
</dbReference>
<dbReference type="GO" id="GO:0001018">
    <property type="term" value="F:mitochondrial promoter sequence-specific DNA binding"/>
    <property type="evidence" value="ECO:0007669"/>
    <property type="project" value="TreeGrafter"/>
</dbReference>
<gene>
    <name evidence="14" type="primary">cyt-5</name>
    <name evidence="14" type="ORF">LOCC1_G003095</name>
</gene>
<dbReference type="PANTHER" id="PTHR10102">
    <property type="entry name" value="DNA-DIRECTED RNA POLYMERASE, MITOCHONDRIAL"/>
    <property type="match status" value="1"/>
</dbReference>
<dbReference type="PANTHER" id="PTHR10102:SF0">
    <property type="entry name" value="DNA-DIRECTED RNA POLYMERASE, MITOCHONDRIAL"/>
    <property type="match status" value="1"/>
</dbReference>
<dbReference type="Pfam" id="PF14700">
    <property type="entry name" value="RPOL_N"/>
    <property type="match status" value="1"/>
</dbReference>
<dbReference type="PROSITE" id="PS00900">
    <property type="entry name" value="RNA_POL_PHAGE_1"/>
    <property type="match status" value="1"/>
</dbReference>
<dbReference type="InterPro" id="IPR029262">
    <property type="entry name" value="RPOL_N"/>
</dbReference>
<proteinExistence type="inferred from homology"/>
<comment type="caution">
    <text evidence="14">The sequence shown here is derived from an EMBL/GenBank/DDBJ whole genome shotgun (WGS) entry which is preliminary data.</text>
</comment>
<dbReference type="Proteomes" id="UP000443090">
    <property type="component" value="Unassembled WGS sequence"/>
</dbReference>
<evidence type="ECO:0000256" key="2">
    <source>
        <dbReference type="ARBA" id="ARBA00004173"/>
    </source>
</evidence>